<sequence>MAAVPSGSPAHGVMPPDDDVDPLIDRVWRDLVAESKTPFDAEQARALKLVLSRTGSPSRRHPIDIRFVIPVYFRRFYVVVLAGRDRRLSVAAVERNRRKAGEHALGGAAFASLFGGIVAVVMITGALALYGLKSLAGVDLIPGFHATDVFDPDFWR</sequence>
<evidence type="ECO:0000256" key="1">
    <source>
        <dbReference type="SAM" id="Phobius"/>
    </source>
</evidence>
<proteinExistence type="predicted"/>
<dbReference type="AlphaFoldDB" id="A0A7W6RB88"/>
<keyword evidence="1" id="KW-0472">Membrane</keyword>
<reference evidence="2 3" key="1">
    <citation type="submission" date="2020-08" db="EMBL/GenBank/DDBJ databases">
        <title>Genome sequencing of Purple Non-Sulfur Bacteria from various extreme environments.</title>
        <authorList>
            <person name="Mayer M."/>
        </authorList>
    </citation>
    <scope>NUCLEOTIDE SEQUENCE [LARGE SCALE GENOMIC DNA]</scope>
    <source>
        <strain evidence="2 3">JA131</strain>
    </source>
</reference>
<accession>A0A7W6RB88</accession>
<dbReference type="Proteomes" id="UP000554286">
    <property type="component" value="Unassembled WGS sequence"/>
</dbReference>
<dbReference type="EMBL" id="JACIGK010000005">
    <property type="protein sequence ID" value="MBB4265299.1"/>
    <property type="molecule type" value="Genomic_DNA"/>
</dbReference>
<dbReference type="RefSeq" id="WP_184042924.1">
    <property type="nucleotide sequence ID" value="NZ_JACIGK010000005.1"/>
</dbReference>
<name>A0A7W6RB88_9PROT</name>
<evidence type="ECO:0000313" key="2">
    <source>
        <dbReference type="EMBL" id="MBB4265299.1"/>
    </source>
</evidence>
<protein>
    <recommendedName>
        <fullName evidence="4">3-phosphoshikimate 1-carboxyvinyltransferase</fullName>
    </recommendedName>
</protein>
<evidence type="ECO:0000313" key="3">
    <source>
        <dbReference type="Proteomes" id="UP000554286"/>
    </source>
</evidence>
<feature type="transmembrane region" description="Helical" evidence="1">
    <location>
        <begin position="104"/>
        <end position="130"/>
    </location>
</feature>
<keyword evidence="1" id="KW-1133">Transmembrane helix</keyword>
<organism evidence="2 3">
    <name type="scientific">Roseospira visakhapatnamensis</name>
    <dbReference type="NCBI Taxonomy" id="390880"/>
    <lineage>
        <taxon>Bacteria</taxon>
        <taxon>Pseudomonadati</taxon>
        <taxon>Pseudomonadota</taxon>
        <taxon>Alphaproteobacteria</taxon>
        <taxon>Rhodospirillales</taxon>
        <taxon>Rhodospirillaceae</taxon>
        <taxon>Roseospira</taxon>
    </lineage>
</organism>
<evidence type="ECO:0008006" key="4">
    <source>
        <dbReference type="Google" id="ProtNLM"/>
    </source>
</evidence>
<gene>
    <name evidence="2" type="ORF">GGD89_000917</name>
</gene>
<keyword evidence="3" id="KW-1185">Reference proteome</keyword>
<keyword evidence="1" id="KW-0812">Transmembrane</keyword>
<comment type="caution">
    <text evidence="2">The sequence shown here is derived from an EMBL/GenBank/DDBJ whole genome shotgun (WGS) entry which is preliminary data.</text>
</comment>